<name>C0W031_9ACTO</name>
<accession>C0W031</accession>
<dbReference type="InterPro" id="IPR010982">
    <property type="entry name" value="Lambda_DNA-bd_dom_sf"/>
</dbReference>
<dbReference type="GO" id="GO:0000976">
    <property type="term" value="F:transcription cis-regulatory region binding"/>
    <property type="evidence" value="ECO:0007669"/>
    <property type="project" value="TreeGrafter"/>
</dbReference>
<dbReference type="SMART" id="SM00354">
    <property type="entry name" value="HTH_LACI"/>
    <property type="match status" value="1"/>
</dbReference>
<dbReference type="PROSITE" id="PS50932">
    <property type="entry name" value="HTH_LACI_2"/>
    <property type="match status" value="1"/>
</dbReference>
<dbReference type="RefSeq" id="WP_006546681.1">
    <property type="nucleotide sequence ID" value="NZ_DS999543.1"/>
</dbReference>
<dbReference type="InterPro" id="IPR028082">
    <property type="entry name" value="Peripla_BP_I"/>
</dbReference>
<organism evidence="5 6">
    <name type="scientific">Gleimia coleocanis DSM 15436</name>
    <dbReference type="NCBI Taxonomy" id="525245"/>
    <lineage>
        <taxon>Bacteria</taxon>
        <taxon>Bacillati</taxon>
        <taxon>Actinomycetota</taxon>
        <taxon>Actinomycetes</taxon>
        <taxon>Actinomycetales</taxon>
        <taxon>Actinomycetaceae</taxon>
        <taxon>Gleimia</taxon>
    </lineage>
</organism>
<dbReference type="InterPro" id="IPR000843">
    <property type="entry name" value="HTH_LacI"/>
</dbReference>
<keyword evidence="6" id="KW-1185">Reference proteome</keyword>
<reference evidence="5 6" key="1">
    <citation type="submission" date="2009-01" db="EMBL/GenBank/DDBJ databases">
        <authorList>
            <person name="Qin X."/>
            <person name="Bachman B."/>
            <person name="Battles P."/>
            <person name="Bell A."/>
            <person name="Bess C."/>
            <person name="Bickham C."/>
            <person name="Chaboub L."/>
            <person name="Chen D."/>
            <person name="Coyle M."/>
            <person name="Deiros D.R."/>
            <person name="Dinh H."/>
            <person name="Forbes L."/>
            <person name="Fowler G."/>
            <person name="Francisco L."/>
            <person name="Fu Q."/>
            <person name="Gubbala S."/>
            <person name="Hale W."/>
            <person name="Han Y."/>
            <person name="Hemphill L."/>
            <person name="Highlander S.K."/>
            <person name="Hirani K."/>
            <person name="Hogues M."/>
            <person name="Jackson L."/>
            <person name="Jakkamsetti A."/>
            <person name="Javaid M."/>
            <person name="Jiang H."/>
            <person name="Korchina V."/>
            <person name="Kovar C."/>
            <person name="Lara F."/>
            <person name="Lee S."/>
            <person name="Mata R."/>
            <person name="Mathew T."/>
            <person name="Moen C."/>
            <person name="Morales K."/>
            <person name="Munidasa M."/>
            <person name="Nazareth L."/>
            <person name="Ngo R."/>
            <person name="Nguyen L."/>
            <person name="Okwuonu G."/>
            <person name="Ongeri F."/>
            <person name="Patil S."/>
            <person name="Petrosino J."/>
            <person name="Pham C."/>
            <person name="Pham P."/>
            <person name="Pu L.-L."/>
            <person name="Puazo M."/>
            <person name="Raj R."/>
            <person name="Reid J."/>
            <person name="Rouhana J."/>
            <person name="Saada N."/>
            <person name="Shang Y."/>
            <person name="Simmons D."/>
            <person name="Thornton R."/>
            <person name="Warren J."/>
            <person name="Weissenberger G."/>
            <person name="Zhang J."/>
            <person name="Zhang L."/>
            <person name="Zhou C."/>
            <person name="Zhu D."/>
            <person name="Muzny D."/>
            <person name="Worley K."/>
            <person name="Gibbs R."/>
        </authorList>
    </citation>
    <scope>NUCLEOTIDE SEQUENCE [LARGE SCALE GENOMIC DNA]</scope>
    <source>
        <strain evidence="5 6">DSM 15436</strain>
    </source>
</reference>
<evidence type="ECO:0000256" key="2">
    <source>
        <dbReference type="ARBA" id="ARBA00023125"/>
    </source>
</evidence>
<dbReference type="Gene3D" id="3.40.50.2300">
    <property type="match status" value="2"/>
</dbReference>
<dbReference type="STRING" id="525245.HMPREF0044_0909"/>
<dbReference type="Proteomes" id="UP000010301">
    <property type="component" value="Unassembled WGS sequence"/>
</dbReference>
<dbReference type="PANTHER" id="PTHR30146">
    <property type="entry name" value="LACI-RELATED TRANSCRIPTIONAL REPRESSOR"/>
    <property type="match status" value="1"/>
</dbReference>
<dbReference type="GO" id="GO:0003700">
    <property type="term" value="F:DNA-binding transcription factor activity"/>
    <property type="evidence" value="ECO:0007669"/>
    <property type="project" value="TreeGrafter"/>
</dbReference>
<dbReference type="PANTHER" id="PTHR30146:SF109">
    <property type="entry name" value="HTH-TYPE TRANSCRIPTIONAL REGULATOR GALS"/>
    <property type="match status" value="1"/>
</dbReference>
<dbReference type="AlphaFoldDB" id="C0W031"/>
<keyword evidence="1" id="KW-0805">Transcription regulation</keyword>
<keyword evidence="3" id="KW-0804">Transcription</keyword>
<dbReference type="eggNOG" id="COG1609">
    <property type="taxonomic scope" value="Bacteria"/>
</dbReference>
<comment type="caution">
    <text evidence="5">The sequence shown here is derived from an EMBL/GenBank/DDBJ whole genome shotgun (WGS) entry which is preliminary data.</text>
</comment>
<gene>
    <name evidence="5" type="ORF">HMPREF0044_0909</name>
</gene>
<evidence type="ECO:0000313" key="5">
    <source>
        <dbReference type="EMBL" id="EEH63890.1"/>
    </source>
</evidence>
<protein>
    <submittedName>
        <fullName evidence="5">Transcriptional regulator, LacI family</fullName>
    </submittedName>
</protein>
<evidence type="ECO:0000259" key="4">
    <source>
        <dbReference type="PROSITE" id="PS50932"/>
    </source>
</evidence>
<dbReference type="HOGENOM" id="CLU_037628_6_1_11"/>
<dbReference type="CDD" id="cd01392">
    <property type="entry name" value="HTH_LacI"/>
    <property type="match status" value="1"/>
</dbReference>
<evidence type="ECO:0000256" key="1">
    <source>
        <dbReference type="ARBA" id="ARBA00023015"/>
    </source>
</evidence>
<sequence length="334" mass="35761">MMPRVTIQDVANLAKVTKGTVSRVLSGKGQISKDKQEAVLAAVETLNYIPNRRARALATGRTAAVAVVMTEPMEHFFHDPTFSLILKGIYEGMDGTDYLPVLLHATAPAEEKKIADLASTGSFDALIHLSPWADHGLLASLATAKLPVVLCGFPVERSAYPEFSVVYSDDVLGAKLAASYCLSQGVKKPVVISGEEGNPAAEDRVKGYREVYAQLHEENRVLYGGWAEADGALAVAHLREQGIDFDCLLCGSDRIARGAINYLLSEGVKIPAGVKVIGFDDNDTATSSAPHITTVAQPMVEQGKRAFQVASEMVEGEVAGLHTLDVVLKERESA</sequence>
<dbReference type="PROSITE" id="PS00356">
    <property type="entry name" value="HTH_LACI_1"/>
    <property type="match status" value="1"/>
</dbReference>
<evidence type="ECO:0000313" key="6">
    <source>
        <dbReference type="Proteomes" id="UP000010301"/>
    </source>
</evidence>
<dbReference type="Pfam" id="PF00356">
    <property type="entry name" value="LacI"/>
    <property type="match status" value="1"/>
</dbReference>
<dbReference type="CDD" id="cd06267">
    <property type="entry name" value="PBP1_LacI_sugar_binding-like"/>
    <property type="match status" value="1"/>
</dbReference>
<dbReference type="InterPro" id="IPR046335">
    <property type="entry name" value="LacI/GalR-like_sensor"/>
</dbReference>
<evidence type="ECO:0000256" key="3">
    <source>
        <dbReference type="ARBA" id="ARBA00023163"/>
    </source>
</evidence>
<feature type="domain" description="HTH lacI-type" evidence="4">
    <location>
        <begin position="5"/>
        <end position="59"/>
    </location>
</feature>
<dbReference type="Gene3D" id="1.10.260.40">
    <property type="entry name" value="lambda repressor-like DNA-binding domains"/>
    <property type="match status" value="1"/>
</dbReference>
<dbReference type="SUPFAM" id="SSF47413">
    <property type="entry name" value="lambda repressor-like DNA-binding domains"/>
    <property type="match status" value="1"/>
</dbReference>
<keyword evidence="2" id="KW-0238">DNA-binding</keyword>
<dbReference type="EMBL" id="ACFG01000030">
    <property type="protein sequence ID" value="EEH63890.1"/>
    <property type="molecule type" value="Genomic_DNA"/>
</dbReference>
<dbReference type="Pfam" id="PF13377">
    <property type="entry name" value="Peripla_BP_3"/>
    <property type="match status" value="1"/>
</dbReference>
<dbReference type="SUPFAM" id="SSF53822">
    <property type="entry name" value="Periplasmic binding protein-like I"/>
    <property type="match status" value="1"/>
</dbReference>
<dbReference type="OrthoDB" id="4268837at2"/>
<proteinExistence type="predicted"/>